<name>A0A9P1BVM4_9DINO</name>
<comment type="caution">
    <text evidence="4">The sequence shown here is derived from an EMBL/GenBank/DDBJ whole genome shotgun (WGS) entry which is preliminary data.</text>
</comment>
<dbReference type="Pfam" id="PF00226">
    <property type="entry name" value="DnaJ"/>
    <property type="match status" value="1"/>
</dbReference>
<dbReference type="OrthoDB" id="1690618at2759"/>
<feature type="region of interest" description="Disordered" evidence="1">
    <location>
        <begin position="502"/>
        <end position="532"/>
    </location>
</feature>
<dbReference type="InterPro" id="IPR044634">
    <property type="entry name" value="Zuotin/DnaJC2"/>
</dbReference>
<feature type="compositionally biased region" description="Basic and acidic residues" evidence="1">
    <location>
        <begin position="407"/>
        <end position="453"/>
    </location>
</feature>
<dbReference type="PANTHER" id="PTHR43999:SF1">
    <property type="entry name" value="DNAJ HOMOLOG SUBFAMILY C MEMBER 2"/>
    <property type="match status" value="1"/>
</dbReference>
<dbReference type="EMBL" id="CAMXCT030000560">
    <property type="protein sequence ID" value="CAL4767819.1"/>
    <property type="molecule type" value="Genomic_DNA"/>
</dbReference>
<dbReference type="InterPro" id="IPR018253">
    <property type="entry name" value="DnaJ_domain_CS"/>
</dbReference>
<dbReference type="SUPFAM" id="SSF46689">
    <property type="entry name" value="Homeodomain-like"/>
    <property type="match status" value="2"/>
</dbReference>
<evidence type="ECO:0000259" key="2">
    <source>
        <dbReference type="PROSITE" id="PS50076"/>
    </source>
</evidence>
<dbReference type="GO" id="GO:0043022">
    <property type="term" value="F:ribosome binding"/>
    <property type="evidence" value="ECO:0007669"/>
    <property type="project" value="InterPro"/>
</dbReference>
<dbReference type="InterPro" id="IPR054076">
    <property type="entry name" value="ZUO1-like_ZHD"/>
</dbReference>
<reference evidence="4" key="1">
    <citation type="submission" date="2022-10" db="EMBL/GenBank/DDBJ databases">
        <authorList>
            <person name="Chen Y."/>
            <person name="Dougan E. K."/>
            <person name="Chan C."/>
            <person name="Rhodes N."/>
            <person name="Thang M."/>
        </authorList>
    </citation>
    <scope>NUCLEOTIDE SEQUENCE</scope>
</reference>
<dbReference type="InterPro" id="IPR001623">
    <property type="entry name" value="DnaJ_domain"/>
</dbReference>
<dbReference type="EMBL" id="CAMXCT020000560">
    <property type="protein sequence ID" value="CAL1133882.1"/>
    <property type="molecule type" value="Genomic_DNA"/>
</dbReference>
<dbReference type="EMBL" id="CAMXCT010000560">
    <property type="protein sequence ID" value="CAI3980507.1"/>
    <property type="molecule type" value="Genomic_DNA"/>
</dbReference>
<dbReference type="InterPro" id="IPR001005">
    <property type="entry name" value="SANT/Myb"/>
</dbReference>
<dbReference type="GO" id="GO:0005829">
    <property type="term" value="C:cytosol"/>
    <property type="evidence" value="ECO:0007669"/>
    <property type="project" value="TreeGrafter"/>
</dbReference>
<evidence type="ECO:0000256" key="1">
    <source>
        <dbReference type="SAM" id="MobiDB-lite"/>
    </source>
</evidence>
<accession>A0A9P1BVM4</accession>
<dbReference type="Proteomes" id="UP001152797">
    <property type="component" value="Unassembled WGS sequence"/>
</dbReference>
<proteinExistence type="predicted"/>
<dbReference type="SUPFAM" id="SSF46565">
    <property type="entry name" value="Chaperone J-domain"/>
    <property type="match status" value="1"/>
</dbReference>
<dbReference type="PANTHER" id="PTHR43999">
    <property type="entry name" value="DNAJ HOMOLOG SUBFAMILY C MEMBER 2"/>
    <property type="match status" value="1"/>
</dbReference>
<feature type="region of interest" description="Disordered" evidence="1">
    <location>
        <begin position="298"/>
        <end position="367"/>
    </location>
</feature>
<organism evidence="4">
    <name type="scientific">Cladocopium goreaui</name>
    <dbReference type="NCBI Taxonomy" id="2562237"/>
    <lineage>
        <taxon>Eukaryota</taxon>
        <taxon>Sar</taxon>
        <taxon>Alveolata</taxon>
        <taxon>Dinophyceae</taxon>
        <taxon>Suessiales</taxon>
        <taxon>Symbiodiniaceae</taxon>
        <taxon>Cladocopium</taxon>
    </lineage>
</organism>
<feature type="compositionally biased region" description="Basic and acidic residues" evidence="1">
    <location>
        <begin position="298"/>
        <end position="358"/>
    </location>
</feature>
<evidence type="ECO:0000313" key="6">
    <source>
        <dbReference type="EMBL" id="CAL4767819.1"/>
    </source>
</evidence>
<dbReference type="Pfam" id="PF23082">
    <property type="entry name" value="Myb_DNA-binding_2"/>
    <property type="match status" value="1"/>
</dbReference>
<feature type="domain" description="Myb-like" evidence="3">
    <location>
        <begin position="552"/>
        <end position="608"/>
    </location>
</feature>
<dbReference type="Gene3D" id="1.10.10.60">
    <property type="entry name" value="Homeodomain-like"/>
    <property type="match status" value="2"/>
</dbReference>
<evidence type="ECO:0000313" key="4">
    <source>
        <dbReference type="EMBL" id="CAI3980507.1"/>
    </source>
</evidence>
<evidence type="ECO:0000313" key="5">
    <source>
        <dbReference type="EMBL" id="CAL1133882.1"/>
    </source>
</evidence>
<dbReference type="GO" id="GO:0051083">
    <property type="term" value="P:'de novo' cotranslational protein folding"/>
    <property type="evidence" value="ECO:0007669"/>
    <property type="project" value="InterPro"/>
</dbReference>
<dbReference type="CDD" id="cd06257">
    <property type="entry name" value="DnaJ"/>
    <property type="match status" value="1"/>
</dbReference>
<dbReference type="InterPro" id="IPR009057">
    <property type="entry name" value="Homeodomain-like_sf"/>
</dbReference>
<dbReference type="SMART" id="SM00271">
    <property type="entry name" value="DnaJ"/>
    <property type="match status" value="1"/>
</dbReference>
<dbReference type="AlphaFoldDB" id="A0A9P1BVM4"/>
<evidence type="ECO:0000313" key="7">
    <source>
        <dbReference type="Proteomes" id="UP001152797"/>
    </source>
</evidence>
<sequence>MLALPAPGDADKEPQVLCGICLRSRRVEPAGHAFHAVHEKPKLEGRRRPAAAKKDAESEDEGPSPSDSWKKKKKDGTGKSALKLSALVQGEDLYKLLEVSETSSVEQIKKQYRKMALQYHPDKQGETEEKGSGLSEKDQHFIKIQEAYEVLSDQSKRRQYDSTLDFDDSIPEEVDETLGFYETFGPVFRSNARWSTRFPVPELGNETTDMSKVHKFYDFWLSFDSWRDFSMHDEYNLEDAEFREERRWMERQNQRVRKKCPWQLQMGQSSVYVEAERRRIMRLAELAEKFDPRIRAEREERENKKREEKERRARAKQEELEEKQRKEEEKRRKLEQEQAEEAEKERLLKEQRKADKQAAKTLRQRFKKSVQAQCKLDKMEMEDLQDFCLALEAERLQELCESLEAKSAADESDAFVRHEMAEAKKRQVEEQERQERQRQEARKREQKTSDTKESAPWTTEELGLLAKGLQKFPGGMGGRWNLITRFLNDSGHQRTEKEIVEKTKELSEGQSLRSMGSKIGQDSFQAPAPKAKAKAQAAQVQEEGKAAENGVEKKEDAAEWSAEQQQALEKALQRHPATLDKNERWKLIAADVPGKTKGQCVERFKFLREQLSKAKS</sequence>
<feature type="compositionally biased region" description="Polar residues" evidence="1">
    <location>
        <begin position="508"/>
        <end position="524"/>
    </location>
</feature>
<gene>
    <name evidence="4" type="ORF">C1SCF055_LOCUS8374</name>
</gene>
<dbReference type="InterPro" id="IPR036869">
    <property type="entry name" value="J_dom_sf"/>
</dbReference>
<feature type="region of interest" description="Disordered" evidence="1">
    <location>
        <begin position="407"/>
        <end position="459"/>
    </location>
</feature>
<dbReference type="GO" id="GO:0006450">
    <property type="term" value="P:regulation of translational fidelity"/>
    <property type="evidence" value="ECO:0007669"/>
    <property type="project" value="InterPro"/>
</dbReference>
<dbReference type="GO" id="GO:0030544">
    <property type="term" value="F:Hsp70 protein binding"/>
    <property type="evidence" value="ECO:0007669"/>
    <property type="project" value="InterPro"/>
</dbReference>
<feature type="region of interest" description="Disordered" evidence="1">
    <location>
        <begin position="31"/>
        <end position="81"/>
    </location>
</feature>
<dbReference type="PROSITE" id="PS50076">
    <property type="entry name" value="DNAJ_2"/>
    <property type="match status" value="1"/>
</dbReference>
<evidence type="ECO:0000259" key="3">
    <source>
        <dbReference type="PROSITE" id="PS50090"/>
    </source>
</evidence>
<dbReference type="Pfam" id="PF00249">
    <property type="entry name" value="Myb_DNA-binding"/>
    <property type="match status" value="1"/>
</dbReference>
<reference evidence="5" key="2">
    <citation type="submission" date="2024-04" db="EMBL/GenBank/DDBJ databases">
        <authorList>
            <person name="Chen Y."/>
            <person name="Shah S."/>
            <person name="Dougan E. K."/>
            <person name="Thang M."/>
            <person name="Chan C."/>
        </authorList>
    </citation>
    <scope>NUCLEOTIDE SEQUENCE [LARGE SCALE GENOMIC DNA]</scope>
</reference>
<keyword evidence="7" id="KW-1185">Reference proteome</keyword>
<dbReference type="SMART" id="SM00717">
    <property type="entry name" value="SANT"/>
    <property type="match status" value="2"/>
</dbReference>
<dbReference type="Pfam" id="PF21884">
    <property type="entry name" value="ZUO1-like_ZHD"/>
    <property type="match status" value="1"/>
</dbReference>
<protein>
    <submittedName>
        <fullName evidence="6">DnaJ homolog subfamily C member 2</fullName>
    </submittedName>
</protein>
<feature type="compositionally biased region" description="Basic and acidic residues" evidence="1">
    <location>
        <begin position="36"/>
        <end position="56"/>
    </location>
</feature>
<dbReference type="PROSITE" id="PS00636">
    <property type="entry name" value="DNAJ_1"/>
    <property type="match status" value="1"/>
</dbReference>
<dbReference type="PROSITE" id="PS50090">
    <property type="entry name" value="MYB_LIKE"/>
    <property type="match status" value="1"/>
</dbReference>
<dbReference type="CDD" id="cd00167">
    <property type="entry name" value="SANT"/>
    <property type="match status" value="1"/>
</dbReference>
<feature type="domain" description="J" evidence="2">
    <location>
        <begin position="92"/>
        <end position="164"/>
    </location>
</feature>
<dbReference type="PRINTS" id="PR00625">
    <property type="entry name" value="JDOMAIN"/>
</dbReference>
<dbReference type="Gene3D" id="1.10.287.110">
    <property type="entry name" value="DnaJ domain"/>
    <property type="match status" value="1"/>
</dbReference>